<dbReference type="GO" id="GO:0006412">
    <property type="term" value="P:translation"/>
    <property type="evidence" value="ECO:0007669"/>
    <property type="project" value="TreeGrafter"/>
</dbReference>
<reference evidence="2 3" key="1">
    <citation type="journal article" date="2018" name="Sci. Rep.">
        <title>Comparative analysis of the Pocillopora damicornis genome highlights role of immune system in coral evolution.</title>
        <authorList>
            <person name="Cunning R."/>
            <person name="Bay R.A."/>
            <person name="Gillette P."/>
            <person name="Baker A.C."/>
            <person name="Traylor-Knowles N."/>
        </authorList>
    </citation>
    <scope>NUCLEOTIDE SEQUENCE [LARGE SCALE GENOMIC DNA]</scope>
    <source>
        <strain evidence="2">RSMAS</strain>
        <tissue evidence="2">Whole animal</tissue>
    </source>
</reference>
<dbReference type="OrthoDB" id="9986315at2759"/>
<dbReference type="PANTHER" id="PTHR34095:SF1">
    <property type="entry name" value="LARGE RIBOSOMAL SUBUNIT PROTEIN ML55"/>
    <property type="match status" value="1"/>
</dbReference>
<evidence type="ECO:0000256" key="1">
    <source>
        <dbReference type="SAM" id="MobiDB-lite"/>
    </source>
</evidence>
<comment type="caution">
    <text evidence="2">The sequence shown here is derived from an EMBL/GenBank/DDBJ whole genome shotgun (WGS) entry which is preliminary data.</text>
</comment>
<dbReference type="InterPro" id="IPR018615">
    <property type="entry name" value="Ribosomal_mL55"/>
</dbReference>
<dbReference type="Proteomes" id="UP000275408">
    <property type="component" value="Unassembled WGS sequence"/>
</dbReference>
<dbReference type="OMA" id="SYHEPRR"/>
<evidence type="ECO:0008006" key="4">
    <source>
        <dbReference type="Google" id="ProtNLM"/>
    </source>
</evidence>
<evidence type="ECO:0000313" key="3">
    <source>
        <dbReference type="Proteomes" id="UP000275408"/>
    </source>
</evidence>
<proteinExistence type="predicted"/>
<sequence>MAALLRAKFCRLLRKCLFQDVSSTSPSSTSLSKLNLLISARRQVSICSATISRIPKKVYSRKYKVRLVQPDGSSFFIRYEKPLKLIKQPINPAEMTEEEKRARMRRLKPEKPKTIYELEDEDGDHDQRSWANLMKKKS</sequence>
<feature type="compositionally biased region" description="Basic and acidic residues" evidence="1">
    <location>
        <begin position="107"/>
        <end position="116"/>
    </location>
</feature>
<organism evidence="2 3">
    <name type="scientific">Pocillopora damicornis</name>
    <name type="common">Cauliflower coral</name>
    <name type="synonym">Millepora damicornis</name>
    <dbReference type="NCBI Taxonomy" id="46731"/>
    <lineage>
        <taxon>Eukaryota</taxon>
        <taxon>Metazoa</taxon>
        <taxon>Cnidaria</taxon>
        <taxon>Anthozoa</taxon>
        <taxon>Hexacorallia</taxon>
        <taxon>Scleractinia</taxon>
        <taxon>Astrocoeniina</taxon>
        <taxon>Pocilloporidae</taxon>
        <taxon>Pocillopora</taxon>
    </lineage>
</organism>
<dbReference type="PANTHER" id="PTHR34095">
    <property type="entry name" value="39S RIBOSOMAL PROTEIN L55, MITOCHONDRIAL"/>
    <property type="match status" value="1"/>
</dbReference>
<dbReference type="Gene3D" id="6.20.130.20">
    <property type="entry name" value="Mitochondrial ribosomal protein L55"/>
    <property type="match status" value="1"/>
</dbReference>
<accession>A0A3M6UCP7</accession>
<evidence type="ECO:0000313" key="2">
    <source>
        <dbReference type="EMBL" id="RMX51329.1"/>
    </source>
</evidence>
<dbReference type="GO" id="GO:0005762">
    <property type="term" value="C:mitochondrial large ribosomal subunit"/>
    <property type="evidence" value="ECO:0007669"/>
    <property type="project" value="InterPro"/>
</dbReference>
<keyword evidence="3" id="KW-1185">Reference proteome</keyword>
<protein>
    <recommendedName>
        <fullName evidence="4">39S ribosomal protein L55, mitochondrial</fullName>
    </recommendedName>
</protein>
<name>A0A3M6UCP7_POCDA</name>
<dbReference type="GO" id="GO:0003735">
    <property type="term" value="F:structural constituent of ribosome"/>
    <property type="evidence" value="ECO:0007669"/>
    <property type="project" value="InterPro"/>
</dbReference>
<gene>
    <name evidence="2" type="ORF">pdam_00021896</name>
</gene>
<dbReference type="InterPro" id="IPR044884">
    <property type="entry name" value="Ribosomal_mL55_sf"/>
</dbReference>
<dbReference type="EMBL" id="RCHS01001806">
    <property type="protein sequence ID" value="RMX51329.1"/>
    <property type="molecule type" value="Genomic_DNA"/>
</dbReference>
<feature type="region of interest" description="Disordered" evidence="1">
    <location>
        <begin position="90"/>
        <end position="123"/>
    </location>
</feature>
<dbReference type="AlphaFoldDB" id="A0A3M6UCP7"/>
<dbReference type="STRING" id="46731.A0A3M6UCP7"/>
<dbReference type="Pfam" id="PF09776">
    <property type="entry name" value="Mitoc_L55"/>
    <property type="match status" value="1"/>
</dbReference>